<reference evidence="2" key="1">
    <citation type="journal article" date="2018" name="Genome Biol.">
        <title>SKESA: strategic k-mer extension for scrupulous assemblies.</title>
        <authorList>
            <person name="Souvorov A."/>
            <person name="Agarwala R."/>
            <person name="Lipman D.J."/>
        </authorList>
    </citation>
    <scope>NUCLEOTIDE SEQUENCE</scope>
    <source>
        <strain evidence="3">09-0793</strain>
        <strain evidence="2">13-7331</strain>
    </source>
</reference>
<dbReference type="Gene3D" id="3.40.50.720">
    <property type="entry name" value="NAD(P)-binding Rossmann-like Domain"/>
    <property type="match status" value="1"/>
</dbReference>
<evidence type="ECO:0000259" key="1">
    <source>
        <dbReference type="Pfam" id="PF13460"/>
    </source>
</evidence>
<organism evidence="2">
    <name type="scientific">Salmonella enterica subsp. enterica serovar Javiana</name>
    <dbReference type="NCBI Taxonomy" id="363569"/>
    <lineage>
        <taxon>Bacteria</taxon>
        <taxon>Pseudomonadati</taxon>
        <taxon>Pseudomonadota</taxon>
        <taxon>Gammaproteobacteria</taxon>
        <taxon>Enterobacterales</taxon>
        <taxon>Enterobacteriaceae</taxon>
        <taxon>Salmonella</taxon>
    </lineage>
</organism>
<dbReference type="GO" id="GO:0042602">
    <property type="term" value="F:riboflavin reductase (NADPH) activity"/>
    <property type="evidence" value="ECO:0007669"/>
    <property type="project" value="TreeGrafter"/>
</dbReference>
<dbReference type="Pfam" id="PF13460">
    <property type="entry name" value="NAD_binding_10"/>
    <property type="match status" value="1"/>
</dbReference>
<gene>
    <name evidence="2" type="ORF">G0D41_09430</name>
    <name evidence="3" type="ORF">G4P10_001473</name>
</gene>
<proteinExistence type="predicted"/>
<dbReference type="EMBL" id="DAASXX010000009">
    <property type="protein sequence ID" value="HAE7517092.1"/>
    <property type="molecule type" value="Genomic_DNA"/>
</dbReference>
<dbReference type="GO" id="GO:0004074">
    <property type="term" value="F:biliverdin reductase [NAD(P)H] activity"/>
    <property type="evidence" value="ECO:0007669"/>
    <property type="project" value="TreeGrafter"/>
</dbReference>
<dbReference type="PANTHER" id="PTHR43355">
    <property type="entry name" value="FLAVIN REDUCTASE (NADPH)"/>
    <property type="match status" value="1"/>
</dbReference>
<evidence type="ECO:0000313" key="2">
    <source>
        <dbReference type="EMBL" id="HAC6947391.1"/>
    </source>
</evidence>
<dbReference type="InterPro" id="IPR051606">
    <property type="entry name" value="Polyketide_Oxido-like"/>
</dbReference>
<dbReference type="PANTHER" id="PTHR43355:SF2">
    <property type="entry name" value="FLAVIN REDUCTASE (NADPH)"/>
    <property type="match status" value="1"/>
</dbReference>
<dbReference type="InterPro" id="IPR016040">
    <property type="entry name" value="NAD(P)-bd_dom"/>
</dbReference>
<dbReference type="InterPro" id="IPR036291">
    <property type="entry name" value="NAD(P)-bd_dom_sf"/>
</dbReference>
<comment type="caution">
    <text evidence="2">The sequence shown here is derived from an EMBL/GenBank/DDBJ whole genome shotgun (WGS) entry which is preliminary data.</text>
</comment>
<dbReference type="AlphaFoldDB" id="A0A702KXQ0"/>
<protein>
    <submittedName>
        <fullName evidence="3">NAD(P)H-binding protein</fullName>
    </submittedName>
    <submittedName>
        <fullName evidence="2">NAD-dependent epimerase/dehydratase family protein</fullName>
    </submittedName>
</protein>
<name>A0A702KXQ0_SALET</name>
<dbReference type="SUPFAM" id="SSF51735">
    <property type="entry name" value="NAD(P)-binding Rossmann-fold domains"/>
    <property type="match status" value="1"/>
</dbReference>
<accession>A0A702KXQ0</accession>
<dbReference type="EMBL" id="DAAMJS010000003">
    <property type="protein sequence ID" value="HAC6947391.1"/>
    <property type="molecule type" value="Genomic_DNA"/>
</dbReference>
<sequence>MANVLILGAAGSLARVATRYLLDNSQAQLTLYLRNSARLQNPDTARVTLIEGDVLDYEQLRLAMNGKDIVYANLSGNMKEQAETIVRAMKSTGVRRLIFISSMGIYDEVPGEKYGSILAPYRESAKIIENAGLDHTIIRPAWFTNGHEVEYGLTHRNEPFQGSSVSRLSIADLINRMVIEPSLYLHDSLGIARV</sequence>
<reference evidence="2" key="2">
    <citation type="submission" date="2018-07" db="EMBL/GenBank/DDBJ databases">
        <authorList>
            <consortium name="NCBI Pathogen Detection Project"/>
        </authorList>
    </citation>
    <scope>NUCLEOTIDE SEQUENCE</scope>
    <source>
        <strain evidence="3">09-0793</strain>
        <strain evidence="2">13-7331</strain>
    </source>
</reference>
<evidence type="ECO:0000313" key="3">
    <source>
        <dbReference type="EMBL" id="HAE7517092.1"/>
    </source>
</evidence>
<feature type="domain" description="NAD(P)-binding" evidence="1">
    <location>
        <begin position="8"/>
        <end position="179"/>
    </location>
</feature>